<keyword evidence="8 13" id="KW-0472">Membrane</keyword>
<dbReference type="AlphaFoldDB" id="A0A1Q2MAX8"/>
<keyword evidence="11 13" id="KW-0998">Cell outer membrane</keyword>
<keyword evidence="12 14" id="KW-0449">Lipoprotein</keyword>
<dbReference type="EMBL" id="CP019650">
    <property type="protein sequence ID" value="AQQ69382.1"/>
    <property type="molecule type" value="Genomic_DNA"/>
</dbReference>
<evidence type="ECO:0000256" key="9">
    <source>
        <dbReference type="ARBA" id="ARBA00023139"/>
    </source>
</evidence>
<dbReference type="SUPFAM" id="SSF89392">
    <property type="entry name" value="Prokaryotic lipoproteins and lipoprotein localization factors"/>
    <property type="match status" value="1"/>
</dbReference>
<proteinExistence type="inferred from homology"/>
<gene>
    <name evidence="13" type="primary">lolB</name>
    <name evidence="14" type="ORF">Mag101_04565</name>
</gene>
<keyword evidence="10 13" id="KW-0143">Chaperone</keyword>
<dbReference type="InterPro" id="IPR004565">
    <property type="entry name" value="OM_lipoprot_LolB"/>
</dbReference>
<organism evidence="14 15">
    <name type="scientific">Microbulbifer agarilyticus</name>
    <dbReference type="NCBI Taxonomy" id="260552"/>
    <lineage>
        <taxon>Bacteria</taxon>
        <taxon>Pseudomonadati</taxon>
        <taxon>Pseudomonadota</taxon>
        <taxon>Gammaproteobacteria</taxon>
        <taxon>Cellvibrionales</taxon>
        <taxon>Microbulbiferaceae</taxon>
        <taxon>Microbulbifer</taxon>
    </lineage>
</organism>
<evidence type="ECO:0000256" key="10">
    <source>
        <dbReference type="ARBA" id="ARBA00023186"/>
    </source>
</evidence>
<evidence type="ECO:0000256" key="12">
    <source>
        <dbReference type="ARBA" id="ARBA00023288"/>
    </source>
</evidence>
<dbReference type="GO" id="GO:0015031">
    <property type="term" value="P:protein transport"/>
    <property type="evidence" value="ECO:0007669"/>
    <property type="project" value="UniProtKB-KW"/>
</dbReference>
<evidence type="ECO:0000256" key="2">
    <source>
        <dbReference type="ARBA" id="ARBA00009696"/>
    </source>
</evidence>
<dbReference type="KEGG" id="maga:Mag101_04565"/>
<comment type="subcellular location">
    <subcellularLocation>
        <location evidence="1">Cell outer membrane</location>
        <topology evidence="1">Lipid-anchor</topology>
    </subcellularLocation>
</comment>
<evidence type="ECO:0000256" key="5">
    <source>
        <dbReference type="ARBA" id="ARBA00022448"/>
    </source>
</evidence>
<dbReference type="GO" id="GO:0009279">
    <property type="term" value="C:cell outer membrane"/>
    <property type="evidence" value="ECO:0007669"/>
    <property type="project" value="UniProtKB-SubCell"/>
</dbReference>
<comment type="subunit">
    <text evidence="3 13">Monomer.</text>
</comment>
<accession>A0A1Q2MAX8</accession>
<dbReference type="GO" id="GO:0044874">
    <property type="term" value="P:lipoprotein localization to outer membrane"/>
    <property type="evidence" value="ECO:0007669"/>
    <property type="project" value="UniProtKB-UniRule"/>
</dbReference>
<dbReference type="Proteomes" id="UP000188219">
    <property type="component" value="Chromosome"/>
</dbReference>
<keyword evidence="9" id="KW-0564">Palmitate</keyword>
<dbReference type="NCBIfam" id="TIGR00548">
    <property type="entry name" value="lolB"/>
    <property type="match status" value="1"/>
</dbReference>
<dbReference type="Pfam" id="PF03550">
    <property type="entry name" value="LolB"/>
    <property type="match status" value="1"/>
</dbReference>
<comment type="function">
    <text evidence="13">Plays a critical role in the incorporation of lipoproteins in the outer membrane after they are released by the LolA protein.</text>
</comment>
<evidence type="ECO:0000256" key="11">
    <source>
        <dbReference type="ARBA" id="ARBA00023237"/>
    </source>
</evidence>
<comment type="similarity">
    <text evidence="2 13">Belongs to the LolB family.</text>
</comment>
<evidence type="ECO:0000256" key="3">
    <source>
        <dbReference type="ARBA" id="ARBA00011245"/>
    </source>
</evidence>
<evidence type="ECO:0000256" key="4">
    <source>
        <dbReference type="ARBA" id="ARBA00016202"/>
    </source>
</evidence>
<evidence type="ECO:0000313" key="14">
    <source>
        <dbReference type="EMBL" id="AQQ69382.1"/>
    </source>
</evidence>
<evidence type="ECO:0000256" key="8">
    <source>
        <dbReference type="ARBA" id="ARBA00023136"/>
    </source>
</evidence>
<dbReference type="eggNOG" id="COG3017">
    <property type="taxonomic scope" value="Bacteria"/>
</dbReference>
<sequence length="197" mass="20930">MKVLGAALLFTLAACSAQKPQPQQTPSHSTQQQSAAALQRWEVKGKLGVRSPRENGSANLVWQQANTNYRIHLSGPLGAGSTTITGAPNGVSLQKGSDPAVFASNPAQLTEQIMGWPLPVSEMFYWVRGLAAPGAVSGQQKNAEGLLQSLQQAGWQLNFSDYQVVGPYKLPSRIKAASSNPAGPVSVTVVVKEWIPK</sequence>
<evidence type="ECO:0000256" key="13">
    <source>
        <dbReference type="HAMAP-Rule" id="MF_00233"/>
    </source>
</evidence>
<keyword evidence="7 13" id="KW-0653">Protein transport</keyword>
<evidence type="ECO:0000313" key="15">
    <source>
        <dbReference type="Proteomes" id="UP000188219"/>
    </source>
</evidence>
<evidence type="ECO:0000256" key="1">
    <source>
        <dbReference type="ARBA" id="ARBA00004459"/>
    </source>
</evidence>
<protein>
    <recommendedName>
        <fullName evidence="4 13">Outer-membrane lipoprotein LolB</fullName>
    </recommendedName>
</protein>
<keyword evidence="6" id="KW-0732">Signal</keyword>
<dbReference type="InterPro" id="IPR029046">
    <property type="entry name" value="LolA/LolB/LppX"/>
</dbReference>
<dbReference type="STRING" id="260552.Mag101_04565"/>
<name>A0A1Q2MAX8_9GAMM</name>
<reference evidence="14" key="1">
    <citation type="submission" date="2017-02" db="EMBL/GenBank/DDBJ databases">
        <title>Genome of Microbulbifer agarilyticus GP101.</title>
        <authorList>
            <person name="Jung J."/>
            <person name="Bae S.S."/>
            <person name="Baek K."/>
        </authorList>
    </citation>
    <scope>NUCLEOTIDE SEQUENCE [LARGE SCALE GENOMIC DNA]</scope>
    <source>
        <strain evidence="14">GP101</strain>
    </source>
</reference>
<dbReference type="HAMAP" id="MF_00233">
    <property type="entry name" value="LolB"/>
    <property type="match status" value="1"/>
</dbReference>
<dbReference type="Gene3D" id="2.50.20.10">
    <property type="entry name" value="Lipoprotein localisation LolA/LolB/LppX"/>
    <property type="match status" value="1"/>
</dbReference>
<dbReference type="CDD" id="cd16326">
    <property type="entry name" value="LolB"/>
    <property type="match status" value="1"/>
</dbReference>
<evidence type="ECO:0000256" key="6">
    <source>
        <dbReference type="ARBA" id="ARBA00022729"/>
    </source>
</evidence>
<keyword evidence="5 13" id="KW-0813">Transport</keyword>
<keyword evidence="15" id="KW-1185">Reference proteome</keyword>
<evidence type="ECO:0000256" key="7">
    <source>
        <dbReference type="ARBA" id="ARBA00022927"/>
    </source>
</evidence>